<keyword evidence="10" id="KW-1015">Disulfide bond</keyword>
<keyword evidence="3" id="KW-1003">Cell membrane</keyword>
<evidence type="ECO:0000256" key="4">
    <source>
        <dbReference type="ARBA" id="ARBA00022553"/>
    </source>
</evidence>
<evidence type="ECO:0000313" key="14">
    <source>
        <dbReference type="Ensembl" id="ENSDLAP00005022064.2"/>
    </source>
</evidence>
<comment type="subcellular location">
    <subcellularLocation>
        <location evidence="1">Cell membrane</location>
        <topology evidence="1">Single-pass type I membrane protein</topology>
    </subcellularLocation>
</comment>
<accession>A0A8C4ERE3</accession>
<dbReference type="PANTHER" id="PTHR23036">
    <property type="entry name" value="CYTOKINE RECEPTOR"/>
    <property type="match status" value="1"/>
</dbReference>
<protein>
    <recommendedName>
        <fullName evidence="13">Fibronectin type-III domain-containing protein</fullName>
    </recommendedName>
</protein>
<feature type="domain" description="Fibronectin type-III" evidence="13">
    <location>
        <begin position="235"/>
        <end position="327"/>
    </location>
</feature>
<comment type="similarity">
    <text evidence="2">Belongs to the type I cytokine receptor family. Type 2 subfamily.</text>
</comment>
<gene>
    <name evidence="14" type="primary">LOC127370969</name>
</gene>
<proteinExistence type="inferred from homology"/>
<keyword evidence="8" id="KW-1133">Transmembrane helix</keyword>
<dbReference type="PANTHER" id="PTHR23036:SF95">
    <property type="entry name" value="ONCOSTATIN-M-SPECIFIC RECEPTOR SUBUNIT BETA"/>
    <property type="match status" value="1"/>
</dbReference>
<evidence type="ECO:0000256" key="10">
    <source>
        <dbReference type="ARBA" id="ARBA00023157"/>
    </source>
</evidence>
<dbReference type="Pfam" id="PF21177">
    <property type="entry name" value="LIF-R_Ig-like"/>
    <property type="match status" value="1"/>
</dbReference>
<dbReference type="Gene3D" id="2.60.40.10">
    <property type="entry name" value="Immunoglobulins"/>
    <property type="match status" value="6"/>
</dbReference>
<evidence type="ECO:0000256" key="8">
    <source>
        <dbReference type="ARBA" id="ARBA00022989"/>
    </source>
</evidence>
<evidence type="ECO:0000256" key="9">
    <source>
        <dbReference type="ARBA" id="ARBA00023136"/>
    </source>
</evidence>
<keyword evidence="9" id="KW-0472">Membrane</keyword>
<keyword evidence="15" id="KW-1185">Reference proteome</keyword>
<reference evidence="14" key="2">
    <citation type="submission" date="2025-09" db="UniProtKB">
        <authorList>
            <consortium name="Ensembl"/>
        </authorList>
    </citation>
    <scope>IDENTIFICATION</scope>
</reference>
<evidence type="ECO:0000256" key="5">
    <source>
        <dbReference type="ARBA" id="ARBA00022692"/>
    </source>
</evidence>
<evidence type="ECO:0000256" key="12">
    <source>
        <dbReference type="ARBA" id="ARBA00023180"/>
    </source>
</evidence>
<dbReference type="GO" id="GO:0009897">
    <property type="term" value="C:external side of plasma membrane"/>
    <property type="evidence" value="ECO:0007669"/>
    <property type="project" value="TreeGrafter"/>
</dbReference>
<dbReference type="InterPro" id="IPR013783">
    <property type="entry name" value="Ig-like_fold"/>
</dbReference>
<keyword evidence="12" id="KW-0325">Glycoprotein</keyword>
<dbReference type="InterPro" id="IPR003529">
    <property type="entry name" value="Hematopoietin_rcpt_Gp130_CS"/>
</dbReference>
<dbReference type="GO" id="GO:0043235">
    <property type="term" value="C:receptor complex"/>
    <property type="evidence" value="ECO:0007669"/>
    <property type="project" value="TreeGrafter"/>
</dbReference>
<dbReference type="GO" id="GO:0004896">
    <property type="term" value="F:cytokine receptor activity"/>
    <property type="evidence" value="ECO:0007669"/>
    <property type="project" value="InterPro"/>
</dbReference>
<dbReference type="SUPFAM" id="SSF49265">
    <property type="entry name" value="Fibronectin type III"/>
    <property type="match status" value="2"/>
</dbReference>
<dbReference type="InterPro" id="IPR036116">
    <property type="entry name" value="FN3_sf"/>
</dbReference>
<dbReference type="InterPro" id="IPR050379">
    <property type="entry name" value="Type-I_Cytokine_Rcpt"/>
</dbReference>
<evidence type="ECO:0000256" key="2">
    <source>
        <dbReference type="ARBA" id="ARBA00008921"/>
    </source>
</evidence>
<evidence type="ECO:0000313" key="15">
    <source>
        <dbReference type="Proteomes" id="UP000694389"/>
    </source>
</evidence>
<keyword evidence="7" id="KW-0677">Repeat</keyword>
<dbReference type="GeneTree" id="ENSGT00940000165259"/>
<reference evidence="14" key="1">
    <citation type="submission" date="2025-08" db="UniProtKB">
        <authorList>
            <consortium name="Ensembl"/>
        </authorList>
    </citation>
    <scope>IDENTIFICATION</scope>
</reference>
<dbReference type="InterPro" id="IPR003961">
    <property type="entry name" value="FN3_dom"/>
</dbReference>
<evidence type="ECO:0000256" key="11">
    <source>
        <dbReference type="ARBA" id="ARBA00023170"/>
    </source>
</evidence>
<dbReference type="GO" id="GO:0019955">
    <property type="term" value="F:cytokine binding"/>
    <property type="evidence" value="ECO:0007669"/>
    <property type="project" value="TreeGrafter"/>
</dbReference>
<keyword evidence="11" id="KW-0675">Receptor</keyword>
<evidence type="ECO:0000256" key="3">
    <source>
        <dbReference type="ARBA" id="ARBA00022475"/>
    </source>
</evidence>
<keyword evidence="4" id="KW-0597">Phosphoprotein</keyword>
<evidence type="ECO:0000259" key="13">
    <source>
        <dbReference type="PROSITE" id="PS50853"/>
    </source>
</evidence>
<keyword evidence="5" id="KW-0812">Transmembrane</keyword>
<dbReference type="Ensembl" id="ENSDLAT00005023629.2">
    <property type="protein sequence ID" value="ENSDLAP00005022064.2"/>
    <property type="gene ID" value="ENSDLAG00005010160.2"/>
</dbReference>
<evidence type="ECO:0000256" key="1">
    <source>
        <dbReference type="ARBA" id="ARBA00004251"/>
    </source>
</evidence>
<sequence>MKMFQATVEVMRDQIGSTHYWNGTSDLELECASVRLRSRYKNHTSPWIEVQTSPKDALRTVFPRDRLVEVGRNVTFCCILPVGQKFKKMYLEWNGYNMDPAYSITNQIYALTFHLNQASGDSGIDIKCETDKATDGASVYIGYPPGDKDLQCETRDLESVECHWNVGRKTQLSVRNATVYQLLGSPCLDGSKATCSQKVQVDVGERNWTLTAKNKLGRVELSDSADLTKRVHMHAPVRMKASTVNARNVTLEWEWTVHQYNNLNITCQVNISHSGTNTPNFGVGLDFAVLNDLIPDWNYNARVRCGTTQHFWKWSEWTSISFHTKGDGNPDVTSLQKPLANQSHGHIRDYVVTWAKTTEIPQNRTVPYYKHRLELNLDTTEEYIVTVTARNINGSSSPSTITIPSLNLGMKLHKTESVKTINGSNGGFSLSWSASPMASCGYILDWCPTIGDCSVEWLKVPPTETKTFTDGVRYSLSVYACTQGAPVLLERREGYVREKNGLFKSLKTKQWDSDVEIFWDPINLAAQSAFIRGYVLYYDDNNTGLTVSTGIVTHLIILMLL</sequence>
<evidence type="ECO:0000256" key="7">
    <source>
        <dbReference type="ARBA" id="ARBA00022737"/>
    </source>
</evidence>
<keyword evidence="6" id="KW-0732">Signal</keyword>
<name>A0A8C4ERE3_DICLA</name>
<dbReference type="PROSITE" id="PS50853">
    <property type="entry name" value="FN3"/>
    <property type="match status" value="1"/>
</dbReference>
<dbReference type="InterPro" id="IPR048497">
    <property type="entry name" value="LIF-R-like_Ig-like"/>
</dbReference>
<organism evidence="14 15">
    <name type="scientific">Dicentrarchus labrax</name>
    <name type="common">European seabass</name>
    <name type="synonym">Morone labrax</name>
    <dbReference type="NCBI Taxonomy" id="13489"/>
    <lineage>
        <taxon>Eukaryota</taxon>
        <taxon>Metazoa</taxon>
        <taxon>Chordata</taxon>
        <taxon>Craniata</taxon>
        <taxon>Vertebrata</taxon>
        <taxon>Euteleostomi</taxon>
        <taxon>Actinopterygii</taxon>
        <taxon>Neopterygii</taxon>
        <taxon>Teleostei</taxon>
        <taxon>Neoteleostei</taxon>
        <taxon>Acanthomorphata</taxon>
        <taxon>Eupercaria</taxon>
        <taxon>Moronidae</taxon>
        <taxon>Dicentrarchus</taxon>
    </lineage>
</organism>
<evidence type="ECO:0000256" key="6">
    <source>
        <dbReference type="ARBA" id="ARBA00022729"/>
    </source>
</evidence>
<dbReference type="PROSITE" id="PS01353">
    <property type="entry name" value="HEMATOPO_REC_L_F2"/>
    <property type="match status" value="1"/>
</dbReference>
<dbReference type="Proteomes" id="UP000694389">
    <property type="component" value="Unassembled WGS sequence"/>
</dbReference>
<dbReference type="Pfam" id="PF25552">
    <property type="entry name" value="LIFR_D4"/>
    <property type="match status" value="1"/>
</dbReference>
<dbReference type="AlphaFoldDB" id="A0A8C4ERE3"/>